<dbReference type="AlphaFoldDB" id="A0A4R4D8S9"/>
<dbReference type="InterPro" id="IPR027417">
    <property type="entry name" value="P-loop_NTPase"/>
</dbReference>
<dbReference type="SUPFAM" id="SSF52540">
    <property type="entry name" value="P-loop containing nucleoside triphosphate hydrolases"/>
    <property type="match status" value="1"/>
</dbReference>
<protein>
    <recommendedName>
        <fullName evidence="3">CobQ/CobB/MinD/ParA nucleotide binding domain-containing protein</fullName>
    </recommendedName>
</protein>
<name>A0A4R4D8S9_9PROT</name>
<comment type="caution">
    <text evidence="1">The sequence shown here is derived from an EMBL/GenBank/DDBJ whole genome shotgun (WGS) entry which is preliminary data.</text>
</comment>
<evidence type="ECO:0000313" key="1">
    <source>
        <dbReference type="EMBL" id="TCZ55781.1"/>
    </source>
</evidence>
<keyword evidence="2" id="KW-1185">Reference proteome</keyword>
<reference evidence="1 2" key="1">
    <citation type="submission" date="2019-03" db="EMBL/GenBank/DDBJ databases">
        <title>Paracraurococcus aquatilis NE82 genome sequence.</title>
        <authorList>
            <person name="Zhao Y."/>
            <person name="Du Z."/>
        </authorList>
    </citation>
    <scope>NUCLEOTIDE SEQUENCE [LARGE SCALE GENOMIC DNA]</scope>
    <source>
        <strain evidence="1 2">NE82</strain>
    </source>
</reference>
<dbReference type="OrthoDB" id="7218005at2"/>
<dbReference type="RefSeq" id="WP_132294148.1">
    <property type="nucleotide sequence ID" value="NZ_SKBM01000025.1"/>
</dbReference>
<organism evidence="1 2">
    <name type="scientific">Roseicella aquatilis</name>
    <dbReference type="NCBI Taxonomy" id="2527868"/>
    <lineage>
        <taxon>Bacteria</taxon>
        <taxon>Pseudomonadati</taxon>
        <taxon>Pseudomonadota</taxon>
        <taxon>Alphaproteobacteria</taxon>
        <taxon>Acetobacterales</taxon>
        <taxon>Roseomonadaceae</taxon>
        <taxon>Roseicella</taxon>
    </lineage>
</organism>
<sequence length="255" mass="27695">MPRDKNEDVPLLDAPAETAPVLMVGLGRGGSGKSLLLAEAVWRAHNQGRPVIVADGDARSKTLLGLFPDALTPVSEELPDVKAFLSSLLNRMAKERRSAVLDLGGGDRSLLEYGRDLRLVEFCARRGIEPLGLYVLGPEDEDLSHVVSIFEAGYFRPRRTLLVLNEGVIRTGRTVAGAFERTMSSPGFARLIEAGAVPLLLTRLACMDDARRMPGGFYEAAGGDALDPVEGFMLEDWLVDLERKRREAGAAGWLP</sequence>
<accession>A0A4R4D8S9</accession>
<evidence type="ECO:0008006" key="3">
    <source>
        <dbReference type="Google" id="ProtNLM"/>
    </source>
</evidence>
<dbReference type="EMBL" id="SKBM01000025">
    <property type="protein sequence ID" value="TCZ55781.1"/>
    <property type="molecule type" value="Genomic_DNA"/>
</dbReference>
<evidence type="ECO:0000313" key="2">
    <source>
        <dbReference type="Proteomes" id="UP000295023"/>
    </source>
</evidence>
<dbReference type="Proteomes" id="UP000295023">
    <property type="component" value="Unassembled WGS sequence"/>
</dbReference>
<gene>
    <name evidence="1" type="ORF">EXY23_20850</name>
</gene>
<proteinExistence type="predicted"/>